<keyword evidence="1" id="KW-0812">Transmembrane</keyword>
<gene>
    <name evidence="2" type="ORF">EH240_37250</name>
</gene>
<protein>
    <submittedName>
        <fullName evidence="2">GGDEF-domain containing protein</fullName>
    </submittedName>
</protein>
<name>A0A3P3E8B7_9HYPH</name>
<feature type="transmembrane region" description="Helical" evidence="1">
    <location>
        <begin position="72"/>
        <end position="90"/>
    </location>
</feature>
<evidence type="ECO:0000256" key="1">
    <source>
        <dbReference type="SAM" id="Phobius"/>
    </source>
</evidence>
<feature type="transmembrane region" description="Helical" evidence="1">
    <location>
        <begin position="110"/>
        <end position="128"/>
    </location>
</feature>
<dbReference type="EMBL" id="RQXT01000202">
    <property type="protein sequence ID" value="RRH82594.1"/>
    <property type="molecule type" value="Genomic_DNA"/>
</dbReference>
<proteinExistence type="predicted"/>
<feature type="transmembrane region" description="Helical" evidence="1">
    <location>
        <begin position="46"/>
        <end position="66"/>
    </location>
</feature>
<evidence type="ECO:0000313" key="2">
    <source>
        <dbReference type="EMBL" id="RRH82594.1"/>
    </source>
</evidence>
<keyword evidence="3" id="KW-1185">Reference proteome</keyword>
<organism evidence="2 3">
    <name type="scientific">Mesorhizobium tamadayense</name>
    <dbReference type="NCBI Taxonomy" id="425306"/>
    <lineage>
        <taxon>Bacteria</taxon>
        <taxon>Pseudomonadati</taxon>
        <taxon>Pseudomonadota</taxon>
        <taxon>Alphaproteobacteria</taxon>
        <taxon>Hyphomicrobiales</taxon>
        <taxon>Phyllobacteriaceae</taxon>
        <taxon>Mesorhizobium</taxon>
    </lineage>
</organism>
<keyword evidence="1" id="KW-1133">Transmembrane helix</keyword>
<feature type="non-terminal residue" evidence="2">
    <location>
        <position position="151"/>
    </location>
</feature>
<reference evidence="2 3" key="1">
    <citation type="submission" date="2018-11" db="EMBL/GenBank/DDBJ databases">
        <title>the genome of Mesorhizobium tamadayense DSM 28320.</title>
        <authorList>
            <person name="Gao J."/>
        </authorList>
    </citation>
    <scope>NUCLEOTIDE SEQUENCE [LARGE SCALE GENOMIC DNA]</scope>
    <source>
        <strain evidence="2 3">DSM 28320</strain>
    </source>
</reference>
<accession>A0A3P3E8B7</accession>
<keyword evidence="1" id="KW-0472">Membrane</keyword>
<sequence>MQRLSAARLGDLLAGDLRVFGGPSTIEPLAGRIRAEQVSIVLRNTLLGMVANILNAATFVMAVWGSPDQTKAILWASVIIVAAGFVGLRARSSFQSVKPRSVSRRTTQNLVRNAFLFGTWWGVLPVLFFGGATSAAQVVITCLSAGMIAGG</sequence>
<dbReference type="AlphaFoldDB" id="A0A3P3E8B7"/>
<dbReference type="Proteomes" id="UP000273786">
    <property type="component" value="Unassembled WGS sequence"/>
</dbReference>
<comment type="caution">
    <text evidence="2">The sequence shown here is derived from an EMBL/GenBank/DDBJ whole genome shotgun (WGS) entry which is preliminary data.</text>
</comment>
<evidence type="ECO:0000313" key="3">
    <source>
        <dbReference type="Proteomes" id="UP000273786"/>
    </source>
</evidence>